<dbReference type="PANTHER" id="PTHR33909">
    <property type="entry name" value="SEC TRANSLOCON ACCESSORY COMPLEX SUBUNIT YAJC"/>
    <property type="match status" value="1"/>
</dbReference>
<comment type="caution">
    <text evidence="14">The sequence shown here is derived from an EMBL/GenBank/DDBJ whole genome shotgun (WGS) entry which is preliminary data.</text>
</comment>
<dbReference type="Proteomes" id="UP000279470">
    <property type="component" value="Unassembled WGS sequence"/>
</dbReference>
<dbReference type="SMART" id="SM01323">
    <property type="entry name" value="YajC"/>
    <property type="match status" value="1"/>
</dbReference>
<dbReference type="PRINTS" id="PR01853">
    <property type="entry name" value="YAJCTRNLCASE"/>
</dbReference>
<evidence type="ECO:0000313" key="14">
    <source>
        <dbReference type="EMBL" id="RST62581.1"/>
    </source>
</evidence>
<protein>
    <recommendedName>
        <fullName evidence="5">Sec translocon accessory complex subunit YajC</fullName>
    </recommendedName>
</protein>
<comment type="function">
    <text evidence="1">The SecYEG-SecDF-YajC-YidC holo-translocon (HTL) protein secretase/insertase is a supercomplex required for protein secretion, insertion of proteins into membranes, and assembly of membrane protein complexes. While the SecYEG complex is essential for assembly of a number of proteins and complexes, the SecDF-YajC-YidC subcomplex facilitates these functions.</text>
</comment>
<dbReference type="InterPro" id="IPR003849">
    <property type="entry name" value="Preprotein_translocase_YajC"/>
</dbReference>
<name>A0A429XEL3_9RICK</name>
<evidence type="ECO:0000256" key="11">
    <source>
        <dbReference type="ARBA" id="ARBA00023010"/>
    </source>
</evidence>
<organism evidence="14 15">
    <name type="scientific">Candidatus Aquarickettsia rohweri</name>
    <dbReference type="NCBI Taxonomy" id="2602574"/>
    <lineage>
        <taxon>Bacteria</taxon>
        <taxon>Pseudomonadati</taxon>
        <taxon>Pseudomonadota</taxon>
        <taxon>Alphaproteobacteria</taxon>
        <taxon>Rickettsiales</taxon>
        <taxon>Candidatus Midichloriaceae</taxon>
        <taxon>Candidatus Aquarickettsia</taxon>
    </lineage>
</organism>
<keyword evidence="15" id="KW-1185">Reference proteome</keyword>
<sequence length="109" mass="11933">MFIIDAFANAAGGSSIKDMFSGMAPLLLIIVIFYFLVIRPQQKKIKMHHEMVNNLKKGDKVVTSGGILATVSKVESDEGILVVEIASNVKVKVKRDTVSQVLNTKDSKK</sequence>
<evidence type="ECO:0000256" key="7">
    <source>
        <dbReference type="ARBA" id="ARBA00022475"/>
    </source>
</evidence>
<keyword evidence="9" id="KW-0653">Protein transport</keyword>
<evidence type="ECO:0000256" key="1">
    <source>
        <dbReference type="ARBA" id="ARBA00002061"/>
    </source>
</evidence>
<evidence type="ECO:0000256" key="4">
    <source>
        <dbReference type="ARBA" id="ARBA00011718"/>
    </source>
</evidence>
<dbReference type="GO" id="GO:0015031">
    <property type="term" value="P:protein transport"/>
    <property type="evidence" value="ECO:0007669"/>
    <property type="project" value="UniProtKB-KW"/>
</dbReference>
<feature type="transmembrane region" description="Helical" evidence="13">
    <location>
        <begin position="20"/>
        <end position="38"/>
    </location>
</feature>
<keyword evidence="6" id="KW-0813">Transport</keyword>
<keyword evidence="11" id="KW-0811">Translocation</keyword>
<comment type="subunit">
    <text evidence="4">Part of the SecDF-YidC-YajC translocase complex. The SecDF-YidC-YajC translocase forms a supercomplex with SecYEG, called the holo-translocon (HTL).</text>
</comment>
<keyword evidence="10 13" id="KW-1133">Transmembrane helix</keyword>
<gene>
    <name evidence="14" type="primary">yajC</name>
    <name evidence="14" type="ORF">EIC27_06105</name>
</gene>
<dbReference type="OrthoDB" id="9811406at2"/>
<comment type="subcellular location">
    <subcellularLocation>
        <location evidence="2">Cell inner membrane</location>
        <topology evidence="2">Single-pass membrane protein</topology>
    </subcellularLocation>
</comment>
<dbReference type="GO" id="GO:0005886">
    <property type="term" value="C:plasma membrane"/>
    <property type="evidence" value="ECO:0007669"/>
    <property type="project" value="UniProtKB-SubCell"/>
</dbReference>
<evidence type="ECO:0000256" key="9">
    <source>
        <dbReference type="ARBA" id="ARBA00022927"/>
    </source>
</evidence>
<evidence type="ECO:0000256" key="10">
    <source>
        <dbReference type="ARBA" id="ARBA00022989"/>
    </source>
</evidence>
<proteinExistence type="inferred from homology"/>
<reference evidence="15" key="1">
    <citation type="submission" date="2018-11" db="EMBL/GenBank/DDBJ databases">
        <title>Phylogenetic, genomic, and biogeographic characterization of a novel and ubiquitous marine invertebrate-associated Rickettsiales parasite, Candidatus Marinoinvertebrata rohwerii, gen. nov., sp. nov.</title>
        <authorList>
            <person name="Klinges J.G."/>
            <person name="Rosales S.M."/>
            <person name="Mcminds R."/>
            <person name="Shaver E.C."/>
            <person name="Shantz A."/>
            <person name="Peters E.C."/>
            <person name="Burkepile D.E."/>
            <person name="Silliman B.R."/>
            <person name="Vega Thurber R.L."/>
        </authorList>
    </citation>
    <scope>NUCLEOTIDE SEQUENCE [LARGE SCALE GENOMIC DNA]</scope>
    <source>
        <strain evidence="15">a_cerv_44</strain>
    </source>
</reference>
<dbReference type="Pfam" id="PF02699">
    <property type="entry name" value="YajC"/>
    <property type="match status" value="1"/>
</dbReference>
<evidence type="ECO:0000256" key="12">
    <source>
        <dbReference type="ARBA" id="ARBA00023136"/>
    </source>
</evidence>
<comment type="similarity">
    <text evidence="3">Belongs to the YajC family.</text>
</comment>
<evidence type="ECO:0000256" key="3">
    <source>
        <dbReference type="ARBA" id="ARBA00006742"/>
    </source>
</evidence>
<keyword evidence="7" id="KW-1003">Cell membrane</keyword>
<dbReference type="AlphaFoldDB" id="A0A429XEL3"/>
<evidence type="ECO:0000313" key="15">
    <source>
        <dbReference type="Proteomes" id="UP000279470"/>
    </source>
</evidence>
<dbReference type="NCBIfam" id="TIGR00739">
    <property type="entry name" value="yajC"/>
    <property type="match status" value="1"/>
</dbReference>
<dbReference type="PANTHER" id="PTHR33909:SF1">
    <property type="entry name" value="SEC TRANSLOCON ACCESSORY COMPLEX SUBUNIT YAJC"/>
    <property type="match status" value="1"/>
</dbReference>
<accession>A0A429XEL3</accession>
<dbReference type="RefSeq" id="WP_126045192.1">
    <property type="nucleotide sequence ID" value="NZ_RXFM01000101.1"/>
</dbReference>
<keyword evidence="12 13" id="KW-0472">Membrane</keyword>
<evidence type="ECO:0000256" key="6">
    <source>
        <dbReference type="ARBA" id="ARBA00022448"/>
    </source>
</evidence>
<keyword evidence="8 13" id="KW-0812">Transmembrane</keyword>
<evidence type="ECO:0000256" key="8">
    <source>
        <dbReference type="ARBA" id="ARBA00022692"/>
    </source>
</evidence>
<evidence type="ECO:0000256" key="13">
    <source>
        <dbReference type="SAM" id="Phobius"/>
    </source>
</evidence>
<dbReference type="EMBL" id="RXFM01000101">
    <property type="protein sequence ID" value="RST62581.1"/>
    <property type="molecule type" value="Genomic_DNA"/>
</dbReference>
<evidence type="ECO:0000256" key="2">
    <source>
        <dbReference type="ARBA" id="ARBA00004377"/>
    </source>
</evidence>
<evidence type="ECO:0000256" key="5">
    <source>
        <dbReference type="ARBA" id="ARBA00014962"/>
    </source>
</evidence>